<reference evidence="1 2" key="1">
    <citation type="submission" date="2021-06" db="EMBL/GenBank/DDBJ databases">
        <title>Caerostris darwini draft genome.</title>
        <authorList>
            <person name="Kono N."/>
            <person name="Arakawa K."/>
        </authorList>
    </citation>
    <scope>NUCLEOTIDE SEQUENCE [LARGE SCALE GENOMIC DNA]</scope>
</reference>
<evidence type="ECO:0000313" key="1">
    <source>
        <dbReference type="EMBL" id="GIY69867.1"/>
    </source>
</evidence>
<sequence length="101" mass="11313">MPLTETRLGLEMNGSPSTRQQVRVHQVNGAMAIADTTVATNRNIQKTICYKSSINRNKDKPANLFCILVVFNATELRIEETNGKWSHAHIDFANASNVRNE</sequence>
<dbReference type="AlphaFoldDB" id="A0AAV4VI73"/>
<keyword evidence="2" id="KW-1185">Reference proteome</keyword>
<gene>
    <name evidence="1" type="ORF">CDAR_174241</name>
</gene>
<name>A0AAV4VI73_9ARAC</name>
<organism evidence="1 2">
    <name type="scientific">Caerostris darwini</name>
    <dbReference type="NCBI Taxonomy" id="1538125"/>
    <lineage>
        <taxon>Eukaryota</taxon>
        <taxon>Metazoa</taxon>
        <taxon>Ecdysozoa</taxon>
        <taxon>Arthropoda</taxon>
        <taxon>Chelicerata</taxon>
        <taxon>Arachnida</taxon>
        <taxon>Araneae</taxon>
        <taxon>Araneomorphae</taxon>
        <taxon>Entelegynae</taxon>
        <taxon>Araneoidea</taxon>
        <taxon>Araneidae</taxon>
        <taxon>Caerostris</taxon>
    </lineage>
</organism>
<proteinExistence type="predicted"/>
<accession>A0AAV4VI73</accession>
<dbReference type="Proteomes" id="UP001054837">
    <property type="component" value="Unassembled WGS sequence"/>
</dbReference>
<dbReference type="EMBL" id="BPLQ01013114">
    <property type="protein sequence ID" value="GIY69867.1"/>
    <property type="molecule type" value="Genomic_DNA"/>
</dbReference>
<evidence type="ECO:0000313" key="2">
    <source>
        <dbReference type="Proteomes" id="UP001054837"/>
    </source>
</evidence>
<comment type="caution">
    <text evidence="1">The sequence shown here is derived from an EMBL/GenBank/DDBJ whole genome shotgun (WGS) entry which is preliminary data.</text>
</comment>
<protein>
    <submittedName>
        <fullName evidence="1">Uncharacterized protein</fullName>
    </submittedName>
</protein>